<evidence type="ECO:0000259" key="2">
    <source>
        <dbReference type="Pfam" id="PF24458"/>
    </source>
</evidence>
<proteinExistence type="predicted"/>
<dbReference type="EMBL" id="FTNR01000006">
    <property type="protein sequence ID" value="SIR98685.1"/>
    <property type="molecule type" value="Genomic_DNA"/>
</dbReference>
<accession>A0A1N7FEM9</accession>
<dbReference type="InterPro" id="IPR055995">
    <property type="entry name" value="DUF7573"/>
</dbReference>
<gene>
    <name evidence="3" type="ORF">SAMN05421752_106243</name>
</gene>
<protein>
    <recommendedName>
        <fullName evidence="2">DUF7573 domain-containing protein</fullName>
    </recommendedName>
</protein>
<sequence length="96" mass="10412">MLLGDAGPASARQPTHKPAPAVAATVTDDVTRSEFGSAAETDEYDTDEQDAGATDNDDSGLSTYAWGTYRCRRCDTETERVWRADGELVCPACKHW</sequence>
<dbReference type="STRING" id="308853.SAMN05421752_106243"/>
<evidence type="ECO:0000313" key="4">
    <source>
        <dbReference type="Proteomes" id="UP000185936"/>
    </source>
</evidence>
<evidence type="ECO:0000256" key="1">
    <source>
        <dbReference type="SAM" id="MobiDB-lite"/>
    </source>
</evidence>
<feature type="domain" description="DUF7573" evidence="2">
    <location>
        <begin position="61"/>
        <end position="96"/>
    </location>
</feature>
<keyword evidence="4" id="KW-1185">Reference proteome</keyword>
<feature type="compositionally biased region" description="Acidic residues" evidence="1">
    <location>
        <begin position="40"/>
        <end position="58"/>
    </location>
</feature>
<feature type="compositionally biased region" description="Low complexity" evidence="1">
    <location>
        <begin position="18"/>
        <end position="28"/>
    </location>
</feature>
<dbReference type="AlphaFoldDB" id="A0A1N7FEM9"/>
<evidence type="ECO:0000313" key="3">
    <source>
        <dbReference type="EMBL" id="SIR98685.1"/>
    </source>
</evidence>
<reference evidence="4" key="1">
    <citation type="submission" date="2017-01" db="EMBL/GenBank/DDBJ databases">
        <authorList>
            <person name="Varghese N."/>
            <person name="Submissions S."/>
        </authorList>
    </citation>
    <scope>NUCLEOTIDE SEQUENCE [LARGE SCALE GENOMIC DNA]</scope>
    <source>
        <strain evidence="4">type strain: HArc-</strain>
    </source>
</reference>
<organism evidence="3 4">
    <name type="scientific">Natronorubrum thiooxidans</name>
    <dbReference type="NCBI Taxonomy" id="308853"/>
    <lineage>
        <taxon>Archaea</taxon>
        <taxon>Methanobacteriati</taxon>
        <taxon>Methanobacteriota</taxon>
        <taxon>Stenosarchaea group</taxon>
        <taxon>Halobacteria</taxon>
        <taxon>Halobacteriales</taxon>
        <taxon>Natrialbaceae</taxon>
        <taxon>Natronorubrum</taxon>
    </lineage>
</organism>
<dbReference type="Pfam" id="PF24458">
    <property type="entry name" value="DUF7573"/>
    <property type="match status" value="1"/>
</dbReference>
<dbReference type="Proteomes" id="UP000185936">
    <property type="component" value="Unassembled WGS sequence"/>
</dbReference>
<feature type="region of interest" description="Disordered" evidence="1">
    <location>
        <begin position="1"/>
        <end position="63"/>
    </location>
</feature>
<name>A0A1N7FEM9_9EURY</name>